<dbReference type="EMBL" id="CP022115">
    <property type="protein sequence ID" value="ASJ26055.1"/>
    <property type="molecule type" value="Genomic_DNA"/>
</dbReference>
<gene>
    <name evidence="3" type="ORF">LH440_02925</name>
    <name evidence="2" type="ORF">LHGZ1_3224</name>
</gene>
<evidence type="ECO:0000313" key="2">
    <source>
        <dbReference type="EMBL" id="ASJ26055.1"/>
    </source>
</evidence>
<protein>
    <submittedName>
        <fullName evidence="2">Uncharacterized protein</fullName>
    </submittedName>
</protein>
<feature type="transmembrane region" description="Helical" evidence="1">
    <location>
        <begin position="99"/>
        <end position="117"/>
    </location>
</feature>
<dbReference type="Proteomes" id="UP001200247">
    <property type="component" value="Unassembled WGS sequence"/>
</dbReference>
<evidence type="ECO:0000313" key="3">
    <source>
        <dbReference type="EMBL" id="MCG9024869.1"/>
    </source>
</evidence>
<dbReference type="Proteomes" id="UP000197424">
    <property type="component" value="Chromosome"/>
</dbReference>
<reference evidence="2" key="3">
    <citation type="submission" date="2017-06" db="EMBL/GenBank/DDBJ databases">
        <authorList>
            <person name="Kim H.J."/>
            <person name="Triplett B.A."/>
        </authorList>
    </citation>
    <scope>NUCLEOTIDE SEQUENCE</scope>
    <source>
        <strain evidence="2">HLGZ1</strain>
    </source>
</reference>
<proteinExistence type="predicted"/>
<dbReference type="EMBL" id="JAJAXM010000004">
    <property type="protein sequence ID" value="MCG9024869.1"/>
    <property type="molecule type" value="Genomic_DNA"/>
</dbReference>
<reference evidence="2" key="1">
    <citation type="journal article" date="2017" name="J. Antimicrob. Chemother.">
        <title>Emergence and genomic analysis of MDR Laribacter hongkongensis strain HLGZ1 from Guangzhou, China.</title>
        <authorList>
            <person name="Wu H.K."/>
            <person name="Chen J.H."/>
            <person name="Yang L."/>
            <person name="Li A.R."/>
            <person name="Su D.H."/>
            <person name="Lin Y.P."/>
            <person name="Chen D.Q."/>
        </authorList>
    </citation>
    <scope>NUCLEOTIDE SEQUENCE</scope>
    <source>
        <strain evidence="2">HLGZ1</strain>
    </source>
</reference>
<dbReference type="RefSeq" id="WP_012698478.1">
    <property type="nucleotide sequence ID" value="NZ_CP022115.1"/>
</dbReference>
<reference evidence="3 5" key="4">
    <citation type="submission" date="2021-10" db="EMBL/GenBank/DDBJ databases">
        <title>Whole-genome sequencing analysis of Laribacter hongkongensis: virulence gene profiles, carbohydrate-active enzyme prediction, and antimicrobial resistance characterization.</title>
        <authorList>
            <person name="Yuan P."/>
            <person name="Zhan Y."/>
            <person name="Chen D."/>
        </authorList>
    </citation>
    <scope>NUCLEOTIDE SEQUENCE [LARGE SCALE GENOMIC DNA]</scope>
    <source>
        <strain evidence="3 5">W67</strain>
    </source>
</reference>
<accession>A0A248LNA9</accession>
<keyword evidence="1" id="KW-0472">Membrane</keyword>
<keyword evidence="1" id="KW-1133">Transmembrane helix</keyword>
<evidence type="ECO:0000256" key="1">
    <source>
        <dbReference type="SAM" id="Phobius"/>
    </source>
</evidence>
<dbReference type="OMA" id="WTLEIYR"/>
<feature type="transmembrane region" description="Helical" evidence="1">
    <location>
        <begin position="47"/>
        <end position="64"/>
    </location>
</feature>
<sequence>MFYLLLLATLAVAVLVSWLTARFFDAAIARILRRIVGDALAEPWQRYLRFAMLVVGVSGGVRLWSLEKYLEDKPGTPALDGARWTLEIYRTLIDTLQSIAWLLLLFFLCTMIAYVIVRAVEARTGHRLDHDDEEKEESRP</sequence>
<dbReference type="OrthoDB" id="2111593at2"/>
<name>A0A248LNA9_9NEIS</name>
<reference evidence="4" key="2">
    <citation type="submission" date="2017-06" db="EMBL/GenBank/DDBJ databases">
        <title>Whole genome sequence of Laribacter hongkongensis LHGZ1.</title>
        <authorList>
            <person name="Chen D."/>
            <person name="Wu H."/>
            <person name="Chen J."/>
        </authorList>
    </citation>
    <scope>NUCLEOTIDE SEQUENCE [LARGE SCALE GENOMIC DNA]</scope>
    <source>
        <strain evidence="4">LHGZ1</strain>
    </source>
</reference>
<organism evidence="2 4">
    <name type="scientific">Laribacter hongkongensis</name>
    <dbReference type="NCBI Taxonomy" id="168471"/>
    <lineage>
        <taxon>Bacteria</taxon>
        <taxon>Pseudomonadati</taxon>
        <taxon>Pseudomonadota</taxon>
        <taxon>Betaproteobacteria</taxon>
        <taxon>Neisseriales</taxon>
        <taxon>Aquaspirillaceae</taxon>
        <taxon>Laribacter</taxon>
    </lineage>
</organism>
<keyword evidence="1" id="KW-0812">Transmembrane</keyword>
<evidence type="ECO:0000313" key="5">
    <source>
        <dbReference type="Proteomes" id="UP001200247"/>
    </source>
</evidence>
<dbReference type="AlphaFoldDB" id="A0A248LNA9"/>
<dbReference type="GeneID" id="75108250"/>
<evidence type="ECO:0000313" key="4">
    <source>
        <dbReference type="Proteomes" id="UP000197424"/>
    </source>
</evidence>